<gene>
    <name evidence="2" type="ORF">PoB_006740000</name>
</gene>
<keyword evidence="3" id="KW-1185">Reference proteome</keyword>
<keyword evidence="1" id="KW-0732">Signal</keyword>
<accession>A0AAV4DA25</accession>
<dbReference type="AlphaFoldDB" id="A0AAV4DA25"/>
<name>A0AAV4DA25_9GAST</name>
<dbReference type="EMBL" id="BLXT01007646">
    <property type="protein sequence ID" value="GFO40895.1"/>
    <property type="molecule type" value="Genomic_DNA"/>
</dbReference>
<feature type="signal peptide" evidence="1">
    <location>
        <begin position="1"/>
        <end position="33"/>
    </location>
</feature>
<evidence type="ECO:0000313" key="2">
    <source>
        <dbReference type="EMBL" id="GFO40895.1"/>
    </source>
</evidence>
<evidence type="ECO:0000256" key="1">
    <source>
        <dbReference type="SAM" id="SignalP"/>
    </source>
</evidence>
<proteinExistence type="predicted"/>
<dbReference type="Proteomes" id="UP000735302">
    <property type="component" value="Unassembled WGS sequence"/>
</dbReference>
<comment type="caution">
    <text evidence="2">The sequence shown here is derived from an EMBL/GenBank/DDBJ whole genome shotgun (WGS) entry which is preliminary data.</text>
</comment>
<feature type="chain" id="PRO_5043461488" evidence="1">
    <location>
        <begin position="34"/>
        <end position="272"/>
    </location>
</feature>
<sequence>MERGQRASRQGSSLWSCVVSVLAVLLLTNHAAALEQLQHLSDTSDFLQLSPDPQKTLLLESQSSPDTTEQQRLKQLLTVKDSLIKLLFPHPGLSSDAESEDVSNVEDADVDYNGELEPPADKRVFCNGFTGCGGRFRAQRRRDLLNKDNRVVCNSKGCFNGGTKRAMSEAIAYDDNASDGRNVDMGLWRQALQRLKKMQLKVRRRPKRPFCNNYGCQNMGRIHTRASGFRSASKKGLPRLDFLGNRLHNQEKRYLFGGYDEQVDAISDSLNR</sequence>
<organism evidence="2 3">
    <name type="scientific">Plakobranchus ocellatus</name>
    <dbReference type="NCBI Taxonomy" id="259542"/>
    <lineage>
        <taxon>Eukaryota</taxon>
        <taxon>Metazoa</taxon>
        <taxon>Spiralia</taxon>
        <taxon>Lophotrochozoa</taxon>
        <taxon>Mollusca</taxon>
        <taxon>Gastropoda</taxon>
        <taxon>Heterobranchia</taxon>
        <taxon>Euthyneura</taxon>
        <taxon>Panpulmonata</taxon>
        <taxon>Sacoglossa</taxon>
        <taxon>Placobranchoidea</taxon>
        <taxon>Plakobranchidae</taxon>
        <taxon>Plakobranchus</taxon>
    </lineage>
</organism>
<reference evidence="2 3" key="1">
    <citation type="journal article" date="2021" name="Elife">
        <title>Chloroplast acquisition without the gene transfer in kleptoplastic sea slugs, Plakobranchus ocellatus.</title>
        <authorList>
            <person name="Maeda T."/>
            <person name="Takahashi S."/>
            <person name="Yoshida T."/>
            <person name="Shimamura S."/>
            <person name="Takaki Y."/>
            <person name="Nagai Y."/>
            <person name="Toyoda A."/>
            <person name="Suzuki Y."/>
            <person name="Arimoto A."/>
            <person name="Ishii H."/>
            <person name="Satoh N."/>
            <person name="Nishiyama T."/>
            <person name="Hasebe M."/>
            <person name="Maruyama T."/>
            <person name="Minagawa J."/>
            <person name="Obokata J."/>
            <person name="Shigenobu S."/>
        </authorList>
    </citation>
    <scope>NUCLEOTIDE SEQUENCE [LARGE SCALE GENOMIC DNA]</scope>
</reference>
<protein>
    <submittedName>
        <fullName evidence="2">Uncharacterized protein</fullName>
    </submittedName>
</protein>
<evidence type="ECO:0000313" key="3">
    <source>
        <dbReference type="Proteomes" id="UP000735302"/>
    </source>
</evidence>